<evidence type="ECO:0000256" key="1">
    <source>
        <dbReference type="SAM" id="Phobius"/>
    </source>
</evidence>
<evidence type="ECO:0000313" key="2">
    <source>
        <dbReference type="Proteomes" id="UP000095283"/>
    </source>
</evidence>
<name>A0A1I7WAJ3_HETBA</name>
<feature type="transmembrane region" description="Helical" evidence="1">
    <location>
        <begin position="44"/>
        <end position="64"/>
    </location>
</feature>
<reference evidence="3" key="1">
    <citation type="submission" date="2016-11" db="UniProtKB">
        <authorList>
            <consortium name="WormBaseParasite"/>
        </authorList>
    </citation>
    <scope>IDENTIFICATION</scope>
</reference>
<dbReference type="AlphaFoldDB" id="A0A1I7WAJ3"/>
<protein>
    <submittedName>
        <fullName evidence="3">Uncharacterized protein</fullName>
    </submittedName>
</protein>
<feature type="transmembrane region" description="Helical" evidence="1">
    <location>
        <begin position="70"/>
        <end position="88"/>
    </location>
</feature>
<sequence length="89" mass="10671">MKKFFLKQNASSKEIILNKIKEWVAKILGQHYFLEIDTVEGIKFLILFFLYPNFPIVYITYSYLKYFISGLYYFKISTFSLFSLINTLL</sequence>
<keyword evidence="1" id="KW-1133">Transmembrane helix</keyword>
<accession>A0A1I7WAJ3</accession>
<evidence type="ECO:0000313" key="3">
    <source>
        <dbReference type="WBParaSite" id="Hba_01680"/>
    </source>
</evidence>
<proteinExistence type="predicted"/>
<keyword evidence="2" id="KW-1185">Reference proteome</keyword>
<dbReference type="Proteomes" id="UP000095283">
    <property type="component" value="Unplaced"/>
</dbReference>
<organism evidence="2 3">
    <name type="scientific">Heterorhabditis bacteriophora</name>
    <name type="common">Entomopathogenic nematode worm</name>
    <dbReference type="NCBI Taxonomy" id="37862"/>
    <lineage>
        <taxon>Eukaryota</taxon>
        <taxon>Metazoa</taxon>
        <taxon>Ecdysozoa</taxon>
        <taxon>Nematoda</taxon>
        <taxon>Chromadorea</taxon>
        <taxon>Rhabditida</taxon>
        <taxon>Rhabditina</taxon>
        <taxon>Rhabditomorpha</taxon>
        <taxon>Strongyloidea</taxon>
        <taxon>Heterorhabditidae</taxon>
        <taxon>Heterorhabditis</taxon>
    </lineage>
</organism>
<dbReference type="WBParaSite" id="Hba_01680">
    <property type="protein sequence ID" value="Hba_01680"/>
    <property type="gene ID" value="Hba_01680"/>
</dbReference>
<keyword evidence="1" id="KW-0812">Transmembrane</keyword>
<keyword evidence="1" id="KW-0472">Membrane</keyword>